<dbReference type="Pfam" id="PF13920">
    <property type="entry name" value="zf-C3HC4_3"/>
    <property type="match status" value="1"/>
</dbReference>
<evidence type="ECO:0000259" key="14">
    <source>
        <dbReference type="PROSITE" id="PS50089"/>
    </source>
</evidence>
<dbReference type="RefSeq" id="XP_031553794.1">
    <property type="nucleotide sequence ID" value="XM_031697934.1"/>
</dbReference>
<dbReference type="OrthoDB" id="10065815at2759"/>
<dbReference type="Proteomes" id="UP000515163">
    <property type="component" value="Unplaced"/>
</dbReference>
<dbReference type="SUPFAM" id="SSF117839">
    <property type="entry name" value="WWE domain"/>
    <property type="match status" value="1"/>
</dbReference>
<dbReference type="CDD" id="cd16546">
    <property type="entry name" value="RING-HC_RNF146"/>
    <property type="match status" value="1"/>
</dbReference>
<evidence type="ECO:0000256" key="11">
    <source>
        <dbReference type="PROSITE-ProRule" id="PRU00175"/>
    </source>
</evidence>
<dbReference type="PROSITE" id="PS00518">
    <property type="entry name" value="ZF_RING_1"/>
    <property type="match status" value="1"/>
</dbReference>
<dbReference type="GO" id="GO:0006511">
    <property type="term" value="P:ubiquitin-dependent protein catabolic process"/>
    <property type="evidence" value="ECO:0007669"/>
    <property type="project" value="UniProtKB-UniRule"/>
</dbReference>
<dbReference type="Gene3D" id="3.30.40.10">
    <property type="entry name" value="Zinc/RING finger domain, C3HC4 (zinc finger)"/>
    <property type="match status" value="1"/>
</dbReference>
<evidence type="ECO:0000256" key="9">
    <source>
        <dbReference type="ARBA" id="ARBA00022786"/>
    </source>
</evidence>
<dbReference type="InterPro" id="IPR013083">
    <property type="entry name" value="Znf_RING/FYVE/PHD"/>
</dbReference>
<dbReference type="GO" id="GO:0051865">
    <property type="term" value="P:protein autoubiquitination"/>
    <property type="evidence" value="ECO:0007669"/>
    <property type="project" value="UniProtKB-UniRule"/>
</dbReference>
<evidence type="ECO:0000256" key="1">
    <source>
        <dbReference type="ARBA" id="ARBA00000900"/>
    </source>
</evidence>
<dbReference type="KEGG" id="aten:116290815"/>
<dbReference type="PANTHER" id="PTHR13417:SF2">
    <property type="entry name" value="E3 UBIQUITIN-PROTEIN LIGASE RNF146"/>
    <property type="match status" value="1"/>
</dbReference>
<comment type="subcellular location">
    <subcellularLocation>
        <location evidence="2 12">Cytoplasm</location>
        <location evidence="2 12">Cytosol</location>
    </subcellularLocation>
</comment>
<dbReference type="Gene3D" id="3.30.720.50">
    <property type="match status" value="1"/>
</dbReference>
<feature type="domain" description="RING-type" evidence="14">
    <location>
        <begin position="53"/>
        <end position="91"/>
    </location>
</feature>
<evidence type="ECO:0000256" key="7">
    <source>
        <dbReference type="ARBA" id="ARBA00022723"/>
    </source>
</evidence>
<dbReference type="InterPro" id="IPR033509">
    <property type="entry name" value="RNF146"/>
</dbReference>
<dbReference type="Pfam" id="PF02825">
    <property type="entry name" value="WWE"/>
    <property type="match status" value="1"/>
</dbReference>
<dbReference type="FunFam" id="3.30.720.50:FF:000003">
    <property type="entry name" value="E3 ubiquitin-protein ligase RNF146"/>
    <property type="match status" value="1"/>
</dbReference>
<dbReference type="InterPro" id="IPR037197">
    <property type="entry name" value="WWE_dom_sf"/>
</dbReference>
<dbReference type="PROSITE" id="PS50918">
    <property type="entry name" value="WWE"/>
    <property type="match status" value="1"/>
</dbReference>
<dbReference type="PROSITE" id="PS50089">
    <property type="entry name" value="ZF_RING_2"/>
    <property type="match status" value="1"/>
</dbReference>
<dbReference type="PANTHER" id="PTHR13417">
    <property type="entry name" value="E3 UBIQUITIN-PROTEIN LIGASE RNF146"/>
    <property type="match status" value="1"/>
</dbReference>
<proteinExistence type="predicted"/>
<dbReference type="GO" id="GO:0061630">
    <property type="term" value="F:ubiquitin protein ligase activity"/>
    <property type="evidence" value="ECO:0007669"/>
    <property type="project" value="UniProtKB-UniRule"/>
</dbReference>
<dbReference type="InterPro" id="IPR044110">
    <property type="entry name" value="RING-HC_RNF146"/>
</dbReference>
<dbReference type="GO" id="GO:0072572">
    <property type="term" value="F:poly-ADP-D-ribose binding"/>
    <property type="evidence" value="ECO:0007669"/>
    <property type="project" value="UniProtKB-UniRule"/>
</dbReference>
<keyword evidence="9 12" id="KW-0833">Ubl conjugation pathway</keyword>
<keyword evidence="10 12" id="KW-0862">Zinc</keyword>
<feature type="compositionally biased region" description="Polar residues" evidence="13">
    <location>
        <begin position="18"/>
        <end position="31"/>
    </location>
</feature>
<feature type="region of interest" description="Disordered" evidence="13">
    <location>
        <begin position="1"/>
        <end position="35"/>
    </location>
</feature>
<keyword evidence="6" id="KW-0879">Wnt signaling pathway</keyword>
<dbReference type="SUPFAM" id="SSF57850">
    <property type="entry name" value="RING/U-box"/>
    <property type="match status" value="1"/>
</dbReference>
<comment type="domain">
    <text evidence="12">The WWE domain mediates non-covalent poly(ADP-ribose)-binding.</text>
</comment>
<reference evidence="17 18" key="1">
    <citation type="submission" date="2025-04" db="UniProtKB">
        <authorList>
            <consortium name="RefSeq"/>
        </authorList>
    </citation>
    <scope>IDENTIFICATION</scope>
    <source>
        <tissue evidence="17 18">Tentacle</tissue>
    </source>
</reference>
<organism evidence="16 18">
    <name type="scientific">Actinia tenebrosa</name>
    <name type="common">Australian red waratah sea anemone</name>
    <dbReference type="NCBI Taxonomy" id="6105"/>
    <lineage>
        <taxon>Eukaryota</taxon>
        <taxon>Metazoa</taxon>
        <taxon>Cnidaria</taxon>
        <taxon>Anthozoa</taxon>
        <taxon>Hexacorallia</taxon>
        <taxon>Actiniaria</taxon>
        <taxon>Actiniidae</taxon>
        <taxon>Actinia</taxon>
    </lineage>
</organism>
<name>A0A6P8HBH6_ACTTE</name>
<evidence type="ECO:0000313" key="16">
    <source>
        <dbReference type="Proteomes" id="UP000515163"/>
    </source>
</evidence>
<feature type="domain" description="WWE" evidence="15">
    <location>
        <begin position="115"/>
        <end position="191"/>
    </location>
</feature>
<dbReference type="AlphaFoldDB" id="A0A6P8HBH6"/>
<evidence type="ECO:0000259" key="15">
    <source>
        <dbReference type="PROSITE" id="PS50918"/>
    </source>
</evidence>
<dbReference type="InterPro" id="IPR004170">
    <property type="entry name" value="WWE_dom"/>
</dbReference>
<comment type="PTM">
    <text evidence="12">Ubiquitinated; autoubiquitinated.</text>
</comment>
<feature type="compositionally biased region" description="Low complexity" evidence="13">
    <location>
        <begin position="219"/>
        <end position="229"/>
    </location>
</feature>
<dbReference type="SMART" id="SM00184">
    <property type="entry name" value="RING"/>
    <property type="match status" value="1"/>
</dbReference>
<dbReference type="GO" id="GO:0008270">
    <property type="term" value="F:zinc ion binding"/>
    <property type="evidence" value="ECO:0007669"/>
    <property type="project" value="UniProtKB-UniRule"/>
</dbReference>
<evidence type="ECO:0000256" key="4">
    <source>
        <dbReference type="ARBA" id="ARBA00022490"/>
    </source>
</evidence>
<dbReference type="InterPro" id="IPR001841">
    <property type="entry name" value="Znf_RING"/>
</dbReference>
<dbReference type="SMART" id="SM00678">
    <property type="entry name" value="WWE"/>
    <property type="match status" value="1"/>
</dbReference>
<dbReference type="GO" id="GO:0016055">
    <property type="term" value="P:Wnt signaling pathway"/>
    <property type="evidence" value="ECO:0007669"/>
    <property type="project" value="UniProtKB-KW"/>
</dbReference>
<feature type="compositionally biased region" description="Polar residues" evidence="13">
    <location>
        <begin position="209"/>
        <end position="218"/>
    </location>
</feature>
<evidence type="ECO:0000256" key="13">
    <source>
        <dbReference type="SAM" id="MobiDB-lite"/>
    </source>
</evidence>
<evidence type="ECO:0000256" key="8">
    <source>
        <dbReference type="ARBA" id="ARBA00022771"/>
    </source>
</evidence>
<comment type="function">
    <text evidence="12">E3 ubiquitin-protein ligase that specifically binds poly-ADP-ribosylated proteins and mediates their ubiquitination and subsequent degradation.</text>
</comment>
<feature type="compositionally biased region" description="Polar residues" evidence="13">
    <location>
        <begin position="289"/>
        <end position="299"/>
    </location>
</feature>
<evidence type="ECO:0000313" key="18">
    <source>
        <dbReference type="RefSeq" id="XP_031553794.1"/>
    </source>
</evidence>
<evidence type="ECO:0000256" key="12">
    <source>
        <dbReference type="RuleBase" id="RU367115"/>
    </source>
</evidence>
<evidence type="ECO:0000313" key="17">
    <source>
        <dbReference type="RefSeq" id="XP_031553788.1"/>
    </source>
</evidence>
<evidence type="ECO:0000256" key="3">
    <source>
        <dbReference type="ARBA" id="ARBA00004906"/>
    </source>
</evidence>
<comment type="catalytic activity">
    <reaction evidence="1 12">
        <text>S-ubiquitinyl-[E2 ubiquitin-conjugating enzyme]-L-cysteine + [acceptor protein]-L-lysine = [E2 ubiquitin-conjugating enzyme]-L-cysteine + N(6)-ubiquitinyl-[acceptor protein]-L-lysine.</text>
        <dbReference type="EC" id="2.3.2.27"/>
    </reaction>
</comment>
<dbReference type="EC" id="2.3.2.27" evidence="12"/>
<keyword evidence="8 11" id="KW-0863">Zinc-finger</keyword>
<keyword evidence="4 12" id="KW-0963">Cytoplasm</keyword>
<accession>A0A6P8HBH6</accession>
<dbReference type="GO" id="GO:0005634">
    <property type="term" value="C:nucleus"/>
    <property type="evidence" value="ECO:0007669"/>
    <property type="project" value="TreeGrafter"/>
</dbReference>
<gene>
    <name evidence="17 18" type="primary">LOC116290815</name>
</gene>
<dbReference type="UniPathway" id="UPA00143"/>
<keyword evidence="7 12" id="KW-0479">Metal-binding</keyword>
<feature type="compositionally biased region" description="Polar residues" evidence="13">
    <location>
        <begin position="269"/>
        <end position="282"/>
    </location>
</feature>
<feature type="compositionally biased region" description="Basic and acidic residues" evidence="13">
    <location>
        <begin position="231"/>
        <end position="241"/>
    </location>
</feature>
<evidence type="ECO:0000256" key="5">
    <source>
        <dbReference type="ARBA" id="ARBA00022679"/>
    </source>
</evidence>
<dbReference type="RefSeq" id="XP_031553788.1">
    <property type="nucleotide sequence ID" value="XM_031697928.1"/>
</dbReference>
<dbReference type="InterPro" id="IPR017907">
    <property type="entry name" value="Znf_RING_CS"/>
</dbReference>
<feature type="compositionally biased region" description="Basic and acidic residues" evidence="13">
    <location>
        <begin position="1"/>
        <end position="10"/>
    </location>
</feature>
<sequence>MAERIERSSPQEDSSSSTKNDLNESPNPQNGEENDVEEQLLQDVVEVDSHPDCPVCLQPASYPVKLPCGHIFCFLCIKGVALRSRKCAICRQAIAADFLDKPTLVKVSTKTELPSETSCQDETENDYLWYYEGRNGWWQYDDKTSREVEAAFKNGKRSCTLLIAGFLYLIDFENMFQMRRNEPGRRRRIKRDKRDVDSKGVAGIRLQPSKPTTSNKQDTSLSSPSSTTSDNPERNDNEISAERVANQNCETTRPDTSDGASFLSDDQGGASSTSGAKDSGSPSRDVDSVITSFESTSLR</sequence>
<protein>
    <recommendedName>
        <fullName evidence="12">E3 ubiquitin-protein ligase</fullName>
        <ecNumber evidence="12">2.3.2.27</ecNumber>
    </recommendedName>
</protein>
<keyword evidence="16" id="KW-1185">Reference proteome</keyword>
<dbReference type="GO" id="GO:0005829">
    <property type="term" value="C:cytosol"/>
    <property type="evidence" value="ECO:0007669"/>
    <property type="project" value="UniProtKB-SubCell"/>
</dbReference>
<evidence type="ECO:0000256" key="2">
    <source>
        <dbReference type="ARBA" id="ARBA00004514"/>
    </source>
</evidence>
<keyword evidence="5 12" id="KW-0808">Transferase</keyword>
<comment type="pathway">
    <text evidence="3 12">Protein modification; protein ubiquitination.</text>
</comment>
<dbReference type="InterPro" id="IPR018123">
    <property type="entry name" value="WWE-dom_subgr"/>
</dbReference>
<feature type="region of interest" description="Disordered" evidence="13">
    <location>
        <begin position="183"/>
        <end position="299"/>
    </location>
</feature>
<dbReference type="GeneID" id="116290815"/>
<evidence type="ECO:0000256" key="10">
    <source>
        <dbReference type="ARBA" id="ARBA00022833"/>
    </source>
</evidence>
<evidence type="ECO:0000256" key="6">
    <source>
        <dbReference type="ARBA" id="ARBA00022687"/>
    </source>
</evidence>